<gene>
    <name evidence="1" type="ORF">PHAMO_290118</name>
</gene>
<dbReference type="EMBL" id="CAHP01000022">
    <property type="protein sequence ID" value="CCG41830.1"/>
    <property type="molecule type" value="Genomic_DNA"/>
</dbReference>
<reference evidence="1 2" key="1">
    <citation type="journal article" date="2012" name="J. Bacteriol.">
        <title>Draft Genome Sequence of the Purple Photosynthetic Bacterium Phaeospirillum molischianum DSM120, a Particularly Versatile Bacterium.</title>
        <authorList>
            <person name="Duquesne K."/>
            <person name="Prima V."/>
            <person name="Ji B."/>
            <person name="Rouy Z."/>
            <person name="Medigue C."/>
            <person name="Talla E."/>
            <person name="Sturgis J.N."/>
        </authorList>
    </citation>
    <scope>NUCLEOTIDE SEQUENCE [LARGE SCALE GENOMIC DNA]</scope>
    <source>
        <strain evidence="2">DSM120</strain>
    </source>
</reference>
<dbReference type="OrthoDB" id="7359236at2"/>
<dbReference type="RefSeq" id="WP_002729253.1">
    <property type="nucleotide sequence ID" value="NZ_CAHP01000022.1"/>
</dbReference>
<dbReference type="AlphaFoldDB" id="H8FTX3"/>
<accession>H8FTX3</accession>
<dbReference type="Proteomes" id="UP000004169">
    <property type="component" value="Unassembled WGS sequence"/>
</dbReference>
<comment type="caution">
    <text evidence="1">The sequence shown here is derived from an EMBL/GenBank/DDBJ whole genome shotgun (WGS) entry which is preliminary data.</text>
</comment>
<evidence type="ECO:0000313" key="2">
    <source>
        <dbReference type="Proteomes" id="UP000004169"/>
    </source>
</evidence>
<organism evidence="1 2">
    <name type="scientific">Magnetospirillum molischianum DSM 120</name>
    <dbReference type="NCBI Taxonomy" id="1150626"/>
    <lineage>
        <taxon>Bacteria</taxon>
        <taxon>Pseudomonadati</taxon>
        <taxon>Pseudomonadota</taxon>
        <taxon>Alphaproteobacteria</taxon>
        <taxon>Rhodospirillales</taxon>
        <taxon>Rhodospirillaceae</taxon>
        <taxon>Magnetospirillum</taxon>
    </lineage>
</organism>
<sequence length="178" mass="20157">MMADGLGPKSTHLAENFFRSTVKPTVEEFLSDPLNLRRGRLAAIVLYHMADYWVAKRNEGGDKKDNKNCLEKLHKQLIAECQEFNIIRDIADASKHARLYTQGKIPRIISSSEQITRRPGLFHAPFGVGVFNQASWVMVKMDDGSSRPLLDAIEAVMKMWEEMLNSNREGVTVRPELG</sequence>
<dbReference type="STRING" id="1150626.PHAMO_290118"/>
<proteinExistence type="predicted"/>
<keyword evidence="2" id="KW-1185">Reference proteome</keyword>
<dbReference type="eggNOG" id="ENOG502ZDVB">
    <property type="taxonomic scope" value="Bacteria"/>
</dbReference>
<name>H8FTX3_MAGML</name>
<evidence type="ECO:0000313" key="1">
    <source>
        <dbReference type="EMBL" id="CCG41830.1"/>
    </source>
</evidence>
<protein>
    <submittedName>
        <fullName evidence="1">Uncharacterized protein</fullName>
    </submittedName>
</protein>